<feature type="region of interest" description="Disordered" evidence="1">
    <location>
        <begin position="323"/>
        <end position="352"/>
    </location>
</feature>
<dbReference type="EMBL" id="CAUYUJ010011748">
    <property type="protein sequence ID" value="CAK0832521.1"/>
    <property type="molecule type" value="Genomic_DNA"/>
</dbReference>
<comment type="caution">
    <text evidence="2">The sequence shown here is derived from an EMBL/GenBank/DDBJ whole genome shotgun (WGS) entry which is preliminary data.</text>
</comment>
<evidence type="ECO:0000256" key="1">
    <source>
        <dbReference type="SAM" id="MobiDB-lite"/>
    </source>
</evidence>
<reference evidence="2" key="1">
    <citation type="submission" date="2023-10" db="EMBL/GenBank/DDBJ databases">
        <authorList>
            <person name="Chen Y."/>
            <person name="Shah S."/>
            <person name="Dougan E. K."/>
            <person name="Thang M."/>
            <person name="Chan C."/>
        </authorList>
    </citation>
    <scope>NUCLEOTIDE SEQUENCE [LARGE SCALE GENOMIC DNA]</scope>
</reference>
<accession>A0ABN9SL56</accession>
<gene>
    <name evidence="2" type="ORF">PCOR1329_LOCUS30513</name>
</gene>
<evidence type="ECO:0000313" key="2">
    <source>
        <dbReference type="EMBL" id="CAK0832521.1"/>
    </source>
</evidence>
<sequence>MANLVAGGVKSLGEMIAGDESATEQVAQAWGCMDTLNPYSRLEKPTRFESDPPGCYRLRDMPLRDIDNVVKVKHVVDWIKIGTGCQELPDTSAVDMVDIMRRGDYASLPSPFKPKKDTGELAFTMQIYVLPTDPDGVPSGGPPLIIDDSDEEAPHGTGDGLFGAGFKNCWMVDALNALGFNVPYTQDGPFSINDAEAMIAGDGCVIARASIRGACAVPTGRYIATCGSAPGVTGHAVAVLVFLGGFIVFDGDVRACHTGHVSWHIMPEGVRAEECNWWQADKHKRAHRVQQASLKRKPACATLHSKKLSGIRRVSLTKGSRISKKSMMKKGRATTKKEAPGPSYIPPNQKQADRPSLAALPISKRIAVVDMARISPELLARIMIEIGVLPDLGGECTACQCGTMELKLRGGQSDKDIQVAGFSIPQMDYPIWRCSNWDCQRRESNLDPKGPLKELFNKGSVNTTRTLLAIAHAATQHASGYESSDGMAVQVGISKNTAQRITSVVRSICARVAKAEQDDFVWPRGCLVEADEASMRACRVTCPRDCCDTTCGEHPFGRYRILHHRFMCVCPRGQRQLATFFELPQRTCAAGGSGVSLSGPECDEILSWVLVPGNFTLLTDGAGAYQSVAPKSRAAYSDKSKDPPRFNADRFKLHYKHLKLSHGIVSHDAEQWAVVDRVRVVRPNGRTETLHLKKGTQCCDGLWPEMRDSIPDSVHTSDWERCRSYLWAWVWRMRRSGNDLLQEFGQSVRRERGCMH</sequence>
<organism evidence="2 3">
    <name type="scientific">Prorocentrum cordatum</name>
    <dbReference type="NCBI Taxonomy" id="2364126"/>
    <lineage>
        <taxon>Eukaryota</taxon>
        <taxon>Sar</taxon>
        <taxon>Alveolata</taxon>
        <taxon>Dinophyceae</taxon>
        <taxon>Prorocentrales</taxon>
        <taxon>Prorocentraceae</taxon>
        <taxon>Prorocentrum</taxon>
    </lineage>
</organism>
<protein>
    <submittedName>
        <fullName evidence="2">Uncharacterized protein</fullName>
    </submittedName>
</protein>
<dbReference type="Proteomes" id="UP001189429">
    <property type="component" value="Unassembled WGS sequence"/>
</dbReference>
<proteinExistence type="predicted"/>
<feature type="compositionally biased region" description="Basic residues" evidence="1">
    <location>
        <begin position="323"/>
        <end position="334"/>
    </location>
</feature>
<evidence type="ECO:0000313" key="3">
    <source>
        <dbReference type="Proteomes" id="UP001189429"/>
    </source>
</evidence>
<keyword evidence="3" id="KW-1185">Reference proteome</keyword>
<name>A0ABN9SL56_9DINO</name>